<feature type="transmembrane region" description="Helical" evidence="6">
    <location>
        <begin position="33"/>
        <end position="60"/>
    </location>
</feature>
<evidence type="ECO:0000313" key="9">
    <source>
        <dbReference type="Proteomes" id="UP000000787"/>
    </source>
</evidence>
<keyword evidence="4 6" id="KW-1133">Transmembrane helix</keyword>
<gene>
    <name evidence="8" type="ordered locus">Haur_4996</name>
</gene>
<dbReference type="InParanoid" id="A9B493"/>
<keyword evidence="9" id="KW-1185">Reference proteome</keyword>
<dbReference type="eggNOG" id="COG1983">
    <property type="taxonomic scope" value="Bacteria"/>
</dbReference>
<evidence type="ECO:0000256" key="4">
    <source>
        <dbReference type="ARBA" id="ARBA00022989"/>
    </source>
</evidence>
<dbReference type="EMBL" id="CP000875">
    <property type="protein sequence ID" value="ABX07626.1"/>
    <property type="molecule type" value="Genomic_DNA"/>
</dbReference>
<evidence type="ECO:0000256" key="2">
    <source>
        <dbReference type="ARBA" id="ARBA00022475"/>
    </source>
</evidence>
<evidence type="ECO:0000256" key="3">
    <source>
        <dbReference type="ARBA" id="ARBA00022692"/>
    </source>
</evidence>
<dbReference type="PANTHER" id="PTHR33885">
    <property type="entry name" value="PHAGE SHOCK PROTEIN C"/>
    <property type="match status" value="1"/>
</dbReference>
<feature type="domain" description="Phage shock protein PspC N-terminal" evidence="7">
    <location>
        <begin position="6"/>
        <end position="62"/>
    </location>
</feature>
<keyword evidence="5 6" id="KW-0472">Membrane</keyword>
<keyword evidence="2" id="KW-1003">Cell membrane</keyword>
<proteinExistence type="predicted"/>
<keyword evidence="3 6" id="KW-0812">Transmembrane</keyword>
<evidence type="ECO:0000313" key="8">
    <source>
        <dbReference type="EMBL" id="ABX07626.1"/>
    </source>
</evidence>
<dbReference type="AlphaFoldDB" id="A9B493"/>
<dbReference type="HOGENOM" id="CLU_2329897_0_0_0"/>
<evidence type="ECO:0000256" key="6">
    <source>
        <dbReference type="SAM" id="Phobius"/>
    </source>
</evidence>
<dbReference type="STRING" id="316274.Haur_4996"/>
<comment type="subcellular location">
    <subcellularLocation>
        <location evidence="1">Cell membrane</location>
        <topology evidence="1">Single-pass membrane protein</topology>
    </subcellularLocation>
</comment>
<evidence type="ECO:0000259" key="7">
    <source>
        <dbReference type="Pfam" id="PF04024"/>
    </source>
</evidence>
<name>A9B493_HERA2</name>
<organism evidence="8 9">
    <name type="scientific">Herpetosiphon aurantiacus (strain ATCC 23779 / DSM 785 / 114-95)</name>
    <dbReference type="NCBI Taxonomy" id="316274"/>
    <lineage>
        <taxon>Bacteria</taxon>
        <taxon>Bacillati</taxon>
        <taxon>Chloroflexota</taxon>
        <taxon>Chloroflexia</taxon>
        <taxon>Herpetosiphonales</taxon>
        <taxon>Herpetosiphonaceae</taxon>
        <taxon>Herpetosiphon</taxon>
    </lineage>
</organism>
<sequence length="98" mass="10632">MSYQSRQLVRPNEGRVLAGVCAGIARYFGIDPLIVRIALVFFGLFVGSGILAYLIGWALIPDSTGKRAGTPIIIALVIFGVPFICYLITLPFQLLFGN</sequence>
<dbReference type="PANTHER" id="PTHR33885:SF3">
    <property type="entry name" value="PHAGE SHOCK PROTEIN C"/>
    <property type="match status" value="1"/>
</dbReference>
<reference evidence="8 9" key="1">
    <citation type="journal article" date="2011" name="Stand. Genomic Sci.">
        <title>Complete genome sequence of the filamentous gliding predatory bacterium Herpetosiphon aurantiacus type strain (114-95(T)).</title>
        <authorList>
            <person name="Kiss H."/>
            <person name="Nett M."/>
            <person name="Domin N."/>
            <person name="Martin K."/>
            <person name="Maresca J.A."/>
            <person name="Copeland A."/>
            <person name="Lapidus A."/>
            <person name="Lucas S."/>
            <person name="Berry K.W."/>
            <person name="Glavina Del Rio T."/>
            <person name="Dalin E."/>
            <person name="Tice H."/>
            <person name="Pitluck S."/>
            <person name="Richardson P."/>
            <person name="Bruce D."/>
            <person name="Goodwin L."/>
            <person name="Han C."/>
            <person name="Detter J.C."/>
            <person name="Schmutz J."/>
            <person name="Brettin T."/>
            <person name="Land M."/>
            <person name="Hauser L."/>
            <person name="Kyrpides N.C."/>
            <person name="Ivanova N."/>
            <person name="Goker M."/>
            <person name="Woyke T."/>
            <person name="Klenk H.P."/>
            <person name="Bryant D.A."/>
        </authorList>
    </citation>
    <scope>NUCLEOTIDE SEQUENCE [LARGE SCALE GENOMIC DNA]</scope>
    <source>
        <strain evidence="9">ATCC 23779 / DSM 785 / 114-95</strain>
    </source>
</reference>
<dbReference type="InterPro" id="IPR052027">
    <property type="entry name" value="PspC"/>
</dbReference>
<accession>A9B493</accession>
<dbReference type="KEGG" id="hau:Haur_4996"/>
<evidence type="ECO:0000256" key="1">
    <source>
        <dbReference type="ARBA" id="ARBA00004162"/>
    </source>
</evidence>
<dbReference type="Proteomes" id="UP000000787">
    <property type="component" value="Chromosome"/>
</dbReference>
<dbReference type="Pfam" id="PF04024">
    <property type="entry name" value="PspC"/>
    <property type="match status" value="1"/>
</dbReference>
<evidence type="ECO:0000256" key="5">
    <source>
        <dbReference type="ARBA" id="ARBA00023136"/>
    </source>
</evidence>
<dbReference type="BioCyc" id="HAUR316274:GHYA-5059-MONOMER"/>
<dbReference type="InterPro" id="IPR007168">
    <property type="entry name" value="Phageshock_PspC_N"/>
</dbReference>
<feature type="transmembrane region" description="Helical" evidence="6">
    <location>
        <begin position="72"/>
        <end position="96"/>
    </location>
</feature>
<dbReference type="GO" id="GO:0005886">
    <property type="term" value="C:plasma membrane"/>
    <property type="evidence" value="ECO:0007669"/>
    <property type="project" value="UniProtKB-SubCell"/>
</dbReference>
<protein>
    <submittedName>
        <fullName evidence="8">Phage shock protein C, PspC</fullName>
    </submittedName>
</protein>